<dbReference type="Proteomes" id="UP000838756">
    <property type="component" value="Unassembled WGS sequence"/>
</dbReference>
<name>A0A8S4QIQ8_9NEOP</name>
<sequence length="94" mass="10489">MLISAAQKHFCVPHMPVITPAPATKTLRPEDSIATMLLSGRNKHGDSTCPDELCQKKLYYTIKTHIGDGHRDVFLDAFRSVDLFICDGFPLTIM</sequence>
<reference evidence="1" key="1">
    <citation type="submission" date="2022-03" db="EMBL/GenBank/DDBJ databases">
        <authorList>
            <person name="Lindestad O."/>
        </authorList>
    </citation>
    <scope>NUCLEOTIDE SEQUENCE</scope>
</reference>
<keyword evidence="2" id="KW-1185">Reference proteome</keyword>
<dbReference type="EMBL" id="CAKXAJ010004751">
    <property type="protein sequence ID" value="CAH2208868.1"/>
    <property type="molecule type" value="Genomic_DNA"/>
</dbReference>
<gene>
    <name evidence="1" type="primary">jg19177</name>
    <name evidence="1" type="ORF">PAEG_LOCUS1367</name>
</gene>
<proteinExistence type="predicted"/>
<evidence type="ECO:0000313" key="2">
    <source>
        <dbReference type="Proteomes" id="UP000838756"/>
    </source>
</evidence>
<accession>A0A8S4QIQ8</accession>
<organism evidence="1 2">
    <name type="scientific">Pararge aegeria aegeria</name>
    <dbReference type="NCBI Taxonomy" id="348720"/>
    <lineage>
        <taxon>Eukaryota</taxon>
        <taxon>Metazoa</taxon>
        <taxon>Ecdysozoa</taxon>
        <taxon>Arthropoda</taxon>
        <taxon>Hexapoda</taxon>
        <taxon>Insecta</taxon>
        <taxon>Pterygota</taxon>
        <taxon>Neoptera</taxon>
        <taxon>Endopterygota</taxon>
        <taxon>Lepidoptera</taxon>
        <taxon>Glossata</taxon>
        <taxon>Ditrysia</taxon>
        <taxon>Papilionoidea</taxon>
        <taxon>Nymphalidae</taxon>
        <taxon>Satyrinae</taxon>
        <taxon>Satyrini</taxon>
        <taxon>Parargina</taxon>
        <taxon>Pararge</taxon>
    </lineage>
</organism>
<dbReference type="AlphaFoldDB" id="A0A8S4QIQ8"/>
<comment type="caution">
    <text evidence="1">The sequence shown here is derived from an EMBL/GenBank/DDBJ whole genome shotgun (WGS) entry which is preliminary data.</text>
</comment>
<evidence type="ECO:0000313" key="1">
    <source>
        <dbReference type="EMBL" id="CAH2208868.1"/>
    </source>
</evidence>
<protein>
    <submittedName>
        <fullName evidence="1">Jg19177 protein</fullName>
    </submittedName>
</protein>